<dbReference type="PANTHER" id="PTHR42711">
    <property type="entry name" value="ABC TRANSPORTER ATP-BINDING PROTEIN"/>
    <property type="match status" value="1"/>
</dbReference>
<name>A0A9D2J3D2_9MICO</name>
<reference evidence="10" key="2">
    <citation type="submission" date="2021-04" db="EMBL/GenBank/DDBJ databases">
        <authorList>
            <person name="Gilroy R."/>
        </authorList>
    </citation>
    <scope>NUCLEOTIDE SEQUENCE</scope>
    <source>
        <strain evidence="10">ChiGjej4B4-7305</strain>
    </source>
</reference>
<evidence type="ECO:0000256" key="6">
    <source>
        <dbReference type="ARBA" id="ARBA00022967"/>
    </source>
</evidence>
<evidence type="ECO:0000256" key="5">
    <source>
        <dbReference type="ARBA" id="ARBA00022840"/>
    </source>
</evidence>
<evidence type="ECO:0000313" key="11">
    <source>
        <dbReference type="Proteomes" id="UP000824037"/>
    </source>
</evidence>
<proteinExistence type="predicted"/>
<keyword evidence="7" id="KW-0472">Membrane</keyword>
<evidence type="ECO:0000259" key="9">
    <source>
        <dbReference type="PROSITE" id="PS50893"/>
    </source>
</evidence>
<dbReference type="PANTHER" id="PTHR42711:SF16">
    <property type="entry name" value="ABC TRANSPORTER ATP-BINDING PROTEIN"/>
    <property type="match status" value="1"/>
</dbReference>
<keyword evidence="6" id="KW-1278">Translocase</keyword>
<dbReference type="GO" id="GO:0005886">
    <property type="term" value="C:plasma membrane"/>
    <property type="evidence" value="ECO:0007669"/>
    <property type="project" value="UniProtKB-SubCell"/>
</dbReference>
<organism evidence="10 11">
    <name type="scientific">Candidatus Ruania gallistercoris</name>
    <dbReference type="NCBI Taxonomy" id="2838746"/>
    <lineage>
        <taxon>Bacteria</taxon>
        <taxon>Bacillati</taxon>
        <taxon>Actinomycetota</taxon>
        <taxon>Actinomycetes</taxon>
        <taxon>Micrococcales</taxon>
        <taxon>Ruaniaceae</taxon>
        <taxon>Ruania</taxon>
    </lineage>
</organism>
<dbReference type="InterPro" id="IPR017871">
    <property type="entry name" value="ABC_transporter-like_CS"/>
</dbReference>
<evidence type="ECO:0000256" key="3">
    <source>
        <dbReference type="ARBA" id="ARBA00022475"/>
    </source>
</evidence>
<feature type="domain" description="ABC transporter" evidence="9">
    <location>
        <begin position="4"/>
        <end position="229"/>
    </location>
</feature>
<keyword evidence="8" id="KW-0046">Antibiotic resistance</keyword>
<dbReference type="GO" id="GO:0016887">
    <property type="term" value="F:ATP hydrolysis activity"/>
    <property type="evidence" value="ECO:0007669"/>
    <property type="project" value="InterPro"/>
</dbReference>
<comment type="caution">
    <text evidence="10">The sequence shown here is derived from an EMBL/GenBank/DDBJ whole genome shotgun (WGS) entry which is preliminary data.</text>
</comment>
<evidence type="ECO:0000256" key="7">
    <source>
        <dbReference type="ARBA" id="ARBA00023136"/>
    </source>
</evidence>
<gene>
    <name evidence="10" type="ORF">H9815_05120</name>
</gene>
<dbReference type="FunFam" id="3.40.50.300:FF:000589">
    <property type="entry name" value="ABC transporter, ATP-binding subunit"/>
    <property type="match status" value="1"/>
</dbReference>
<protein>
    <submittedName>
        <fullName evidence="10">ABC transporter ATP-binding protein</fullName>
    </submittedName>
</protein>
<dbReference type="GO" id="GO:0005524">
    <property type="term" value="F:ATP binding"/>
    <property type="evidence" value="ECO:0007669"/>
    <property type="project" value="UniProtKB-KW"/>
</dbReference>
<evidence type="ECO:0000256" key="1">
    <source>
        <dbReference type="ARBA" id="ARBA00004202"/>
    </source>
</evidence>
<keyword evidence="5 10" id="KW-0067">ATP-binding</keyword>
<dbReference type="CDD" id="cd03230">
    <property type="entry name" value="ABC_DR_subfamily_A"/>
    <property type="match status" value="1"/>
</dbReference>
<reference evidence="10" key="1">
    <citation type="journal article" date="2021" name="PeerJ">
        <title>Extensive microbial diversity within the chicken gut microbiome revealed by metagenomics and culture.</title>
        <authorList>
            <person name="Gilroy R."/>
            <person name="Ravi A."/>
            <person name="Getino M."/>
            <person name="Pursley I."/>
            <person name="Horton D.L."/>
            <person name="Alikhan N.F."/>
            <person name="Baker D."/>
            <person name="Gharbi K."/>
            <person name="Hall N."/>
            <person name="Watson M."/>
            <person name="Adriaenssens E.M."/>
            <person name="Foster-Nyarko E."/>
            <person name="Jarju S."/>
            <person name="Secka A."/>
            <person name="Antonio M."/>
            <person name="Oren A."/>
            <person name="Chaudhuri R.R."/>
            <person name="La Ragione R."/>
            <person name="Hildebrand F."/>
            <person name="Pallen M.J."/>
        </authorList>
    </citation>
    <scope>NUCLEOTIDE SEQUENCE</scope>
    <source>
        <strain evidence="10">ChiGjej4B4-7305</strain>
    </source>
</reference>
<dbReference type="SMART" id="SM00382">
    <property type="entry name" value="AAA"/>
    <property type="match status" value="1"/>
</dbReference>
<dbReference type="EMBL" id="DXBY01000080">
    <property type="protein sequence ID" value="HIZ35136.1"/>
    <property type="molecule type" value="Genomic_DNA"/>
</dbReference>
<keyword evidence="4" id="KW-0547">Nucleotide-binding</keyword>
<evidence type="ECO:0000313" key="10">
    <source>
        <dbReference type="EMBL" id="HIZ35136.1"/>
    </source>
</evidence>
<dbReference type="AlphaFoldDB" id="A0A9D2J3D2"/>
<dbReference type="InterPro" id="IPR027417">
    <property type="entry name" value="P-loop_NTPase"/>
</dbReference>
<dbReference type="GO" id="GO:0046677">
    <property type="term" value="P:response to antibiotic"/>
    <property type="evidence" value="ECO:0007669"/>
    <property type="project" value="UniProtKB-KW"/>
</dbReference>
<keyword evidence="3" id="KW-1003">Cell membrane</keyword>
<dbReference type="SUPFAM" id="SSF52540">
    <property type="entry name" value="P-loop containing nucleoside triphosphate hydrolases"/>
    <property type="match status" value="1"/>
</dbReference>
<dbReference type="Gene3D" id="3.40.50.300">
    <property type="entry name" value="P-loop containing nucleotide triphosphate hydrolases"/>
    <property type="match status" value="1"/>
</dbReference>
<dbReference type="InterPro" id="IPR050763">
    <property type="entry name" value="ABC_transporter_ATP-binding"/>
</dbReference>
<dbReference type="Pfam" id="PF00005">
    <property type="entry name" value="ABC_tran"/>
    <property type="match status" value="1"/>
</dbReference>
<dbReference type="InterPro" id="IPR003593">
    <property type="entry name" value="AAA+_ATPase"/>
</dbReference>
<accession>A0A9D2J3D2</accession>
<dbReference type="PROSITE" id="PS00211">
    <property type="entry name" value="ABC_TRANSPORTER_1"/>
    <property type="match status" value="1"/>
</dbReference>
<evidence type="ECO:0000256" key="2">
    <source>
        <dbReference type="ARBA" id="ARBA00022448"/>
    </source>
</evidence>
<dbReference type="Proteomes" id="UP000824037">
    <property type="component" value="Unassembled WGS sequence"/>
</dbReference>
<sequence>MSVIEAQHLRKTYGTTTAVDDVSLTLEQGQILAVLGPNGAGKTTTVEMIAGLRQADSGTVRVLGQDPQTRPESIREQVGMQLQAARLPARITVAEAVDLYGSFYADPADTTELLSRLGLTEKAGTAFKDLSGGQQQRLSIALALVGQPQIAILDELTTGLDPHARREVWGLIESVRDSGVSILLVTHFMDEAERLADEVVIIDEGRVVARGTPAELTAALTDGYQFRMRFAEDLPAELVRTIRALPTVDQLTTHQGWYEVSGQPEGLPAVVQVLAQAGIIPTELGTITHTLEDAFVHTTTAREEIHS</sequence>
<evidence type="ECO:0000256" key="8">
    <source>
        <dbReference type="ARBA" id="ARBA00023251"/>
    </source>
</evidence>
<dbReference type="PROSITE" id="PS50893">
    <property type="entry name" value="ABC_TRANSPORTER_2"/>
    <property type="match status" value="1"/>
</dbReference>
<evidence type="ECO:0000256" key="4">
    <source>
        <dbReference type="ARBA" id="ARBA00022741"/>
    </source>
</evidence>
<keyword evidence="2" id="KW-0813">Transport</keyword>
<comment type="subcellular location">
    <subcellularLocation>
        <location evidence="1">Cell membrane</location>
        <topology evidence="1">Peripheral membrane protein</topology>
    </subcellularLocation>
</comment>
<dbReference type="InterPro" id="IPR003439">
    <property type="entry name" value="ABC_transporter-like_ATP-bd"/>
</dbReference>